<dbReference type="GeneID" id="5891344"/>
<proteinExistence type="inferred from homology"/>
<comment type="similarity">
    <text evidence="1">Belongs to the SMP-30/CGR1 family.</text>
</comment>
<name>A9V0D0_MONBE</name>
<dbReference type="SUPFAM" id="SSF63829">
    <property type="entry name" value="Calcium-dependent phosphotriesterase"/>
    <property type="match status" value="1"/>
</dbReference>
<evidence type="ECO:0000256" key="2">
    <source>
        <dbReference type="SAM" id="MobiDB-lite"/>
    </source>
</evidence>
<dbReference type="Gene3D" id="2.120.10.30">
    <property type="entry name" value="TolB, C-terminal domain"/>
    <property type="match status" value="1"/>
</dbReference>
<dbReference type="PANTHER" id="PTHR10907">
    <property type="entry name" value="REGUCALCIN"/>
    <property type="match status" value="1"/>
</dbReference>
<keyword evidence="6" id="KW-1185">Reference proteome</keyword>
<feature type="compositionally biased region" description="Low complexity" evidence="2">
    <location>
        <begin position="1"/>
        <end position="16"/>
    </location>
</feature>
<sequence>MGRAAPARRSSTSSARVSPIPPSLAPKEPKGSCFTSLSLHLSLSLSSSLSLSLFFSSLLFSVMQHTQPHCPQMSNVRSKREIGVWCVFGVCVCVSGWLRFSGLGRISMAQALEATCRFVPQNAGQRFLPEGLQEMELHGRRGLGGVYIQVSKTERQGYLWFYVPEDGTHTVIELSQAGRPAWFRPTNEPDVLIVGMENQVGLVHIKDSKGEYEHLHTLPAEVTSPRIMVNDGCVAPTGEIICGCKDFEFDIPGNRAGTYVISDRGISKLVPAGEVCANGNAFITINNQPHMLHIDTPKQTIRAHAYNATTREFSAPGAVIIDFKDKAFFEAHPNADFHPALFPDGVCQWTTADGHEKIVVAVFDFRPDQVRSGQAFQFDVTNGQAVLDVVYRLPGSPRVTHPALYKRADGRLELWFTTADENLLNNLPEGADPSSIGGLFALELTEEQTGKQPLTSGVHAYKIERT</sequence>
<reference evidence="5 6" key="1">
    <citation type="journal article" date="2008" name="Nature">
        <title>The genome of the choanoflagellate Monosiga brevicollis and the origin of metazoans.</title>
        <authorList>
            <consortium name="JGI Sequencing"/>
            <person name="King N."/>
            <person name="Westbrook M.J."/>
            <person name="Young S.L."/>
            <person name="Kuo A."/>
            <person name="Abedin M."/>
            <person name="Chapman J."/>
            <person name="Fairclough S."/>
            <person name="Hellsten U."/>
            <person name="Isogai Y."/>
            <person name="Letunic I."/>
            <person name="Marr M."/>
            <person name="Pincus D."/>
            <person name="Putnam N."/>
            <person name="Rokas A."/>
            <person name="Wright K.J."/>
            <person name="Zuzow R."/>
            <person name="Dirks W."/>
            <person name="Good M."/>
            <person name="Goodstein D."/>
            <person name="Lemons D."/>
            <person name="Li W."/>
            <person name="Lyons J.B."/>
            <person name="Morris A."/>
            <person name="Nichols S."/>
            <person name="Richter D.J."/>
            <person name="Salamov A."/>
            <person name="Bork P."/>
            <person name="Lim W.A."/>
            <person name="Manning G."/>
            <person name="Miller W.T."/>
            <person name="McGinnis W."/>
            <person name="Shapiro H."/>
            <person name="Tjian R."/>
            <person name="Grigoriev I.V."/>
            <person name="Rokhsar D."/>
        </authorList>
    </citation>
    <scope>NUCLEOTIDE SEQUENCE [LARGE SCALE GENOMIC DNA]</scope>
    <source>
        <strain evidence="6">MX1 / ATCC 50154</strain>
    </source>
</reference>
<organism evidence="5 6">
    <name type="scientific">Monosiga brevicollis</name>
    <name type="common">Choanoflagellate</name>
    <dbReference type="NCBI Taxonomy" id="81824"/>
    <lineage>
        <taxon>Eukaryota</taxon>
        <taxon>Choanoflagellata</taxon>
        <taxon>Craspedida</taxon>
        <taxon>Salpingoecidae</taxon>
        <taxon>Monosiga</taxon>
    </lineage>
</organism>
<dbReference type="InterPro" id="IPR011042">
    <property type="entry name" value="6-blade_b-propeller_TolB-like"/>
</dbReference>
<accession>A9V0D0</accession>
<feature type="transmembrane region" description="Helical" evidence="3">
    <location>
        <begin position="82"/>
        <end position="100"/>
    </location>
</feature>
<dbReference type="EMBL" id="CH991552">
    <property type="protein sequence ID" value="EDQ89135.1"/>
    <property type="molecule type" value="Genomic_DNA"/>
</dbReference>
<dbReference type="PANTHER" id="PTHR10907:SF47">
    <property type="entry name" value="REGUCALCIN"/>
    <property type="match status" value="1"/>
</dbReference>
<evidence type="ECO:0000313" key="6">
    <source>
        <dbReference type="Proteomes" id="UP000001357"/>
    </source>
</evidence>
<evidence type="ECO:0000259" key="4">
    <source>
        <dbReference type="Pfam" id="PF08450"/>
    </source>
</evidence>
<evidence type="ECO:0000256" key="3">
    <source>
        <dbReference type="SAM" id="Phobius"/>
    </source>
</evidence>
<evidence type="ECO:0000313" key="5">
    <source>
        <dbReference type="EMBL" id="EDQ89135.1"/>
    </source>
</evidence>
<dbReference type="InterPro" id="IPR013658">
    <property type="entry name" value="SGL"/>
</dbReference>
<dbReference type="Pfam" id="PF08450">
    <property type="entry name" value="SGL"/>
    <property type="match status" value="1"/>
</dbReference>
<dbReference type="RefSeq" id="XP_001746240.1">
    <property type="nucleotide sequence ID" value="XM_001746188.1"/>
</dbReference>
<dbReference type="GO" id="GO:0019853">
    <property type="term" value="P:L-ascorbic acid biosynthetic process"/>
    <property type="evidence" value="ECO:0000318"/>
    <property type="project" value="GO_Central"/>
</dbReference>
<keyword evidence="3" id="KW-1133">Transmembrane helix</keyword>
<dbReference type="InParanoid" id="A9V0D0"/>
<evidence type="ECO:0000256" key="1">
    <source>
        <dbReference type="ARBA" id="ARBA00008853"/>
    </source>
</evidence>
<keyword evidence="3" id="KW-0812">Transmembrane</keyword>
<feature type="domain" description="SMP-30/Gluconolactonase/LRE-like region" evidence="4">
    <location>
        <begin position="157"/>
        <end position="419"/>
    </location>
</feature>
<feature type="region of interest" description="Disordered" evidence="2">
    <location>
        <begin position="1"/>
        <end position="30"/>
    </location>
</feature>
<keyword evidence="3" id="KW-0472">Membrane</keyword>
<protein>
    <recommendedName>
        <fullName evidence="4">SMP-30/Gluconolactonase/LRE-like region domain-containing protein</fullName>
    </recommendedName>
</protein>
<dbReference type="GO" id="GO:0005509">
    <property type="term" value="F:calcium ion binding"/>
    <property type="evidence" value="ECO:0000318"/>
    <property type="project" value="GO_Central"/>
</dbReference>
<dbReference type="KEGG" id="mbr:MONBRDRAFT_25763"/>
<gene>
    <name evidence="5" type="ORF">MONBRDRAFT_25763</name>
</gene>
<dbReference type="Proteomes" id="UP000001357">
    <property type="component" value="Unassembled WGS sequence"/>
</dbReference>
<dbReference type="GO" id="GO:0004341">
    <property type="term" value="F:gluconolactonase activity"/>
    <property type="evidence" value="ECO:0000318"/>
    <property type="project" value="GO_Central"/>
</dbReference>
<dbReference type="AlphaFoldDB" id="A9V0D0"/>